<evidence type="ECO:0000313" key="5">
    <source>
        <dbReference type="Proteomes" id="UP000294257"/>
    </source>
</evidence>
<dbReference type="InterPro" id="IPR000030">
    <property type="entry name" value="PPE_dom"/>
</dbReference>
<feature type="compositionally biased region" description="Low complexity" evidence="2">
    <location>
        <begin position="284"/>
        <end position="298"/>
    </location>
</feature>
<comment type="caution">
    <text evidence="4">The sequence shown here is derived from an EMBL/GenBank/DDBJ whole genome shotgun (WGS) entry which is preliminary data.</text>
</comment>
<organism evidence="4 5">
    <name type="scientific">Herbihabitans rhizosphaerae</name>
    <dbReference type="NCBI Taxonomy" id="1872711"/>
    <lineage>
        <taxon>Bacteria</taxon>
        <taxon>Bacillati</taxon>
        <taxon>Actinomycetota</taxon>
        <taxon>Actinomycetes</taxon>
        <taxon>Pseudonocardiales</taxon>
        <taxon>Pseudonocardiaceae</taxon>
        <taxon>Herbihabitans</taxon>
    </lineage>
</organism>
<dbReference type="InterPro" id="IPR038332">
    <property type="entry name" value="PPE_sf"/>
</dbReference>
<evidence type="ECO:0000256" key="2">
    <source>
        <dbReference type="SAM" id="MobiDB-lite"/>
    </source>
</evidence>
<gene>
    <name evidence="4" type="ORF">EV193_101799</name>
</gene>
<evidence type="ECO:0000313" key="4">
    <source>
        <dbReference type="EMBL" id="RZS44918.1"/>
    </source>
</evidence>
<dbReference type="Gene3D" id="1.20.1260.20">
    <property type="entry name" value="PPE superfamily"/>
    <property type="match status" value="1"/>
</dbReference>
<feature type="compositionally biased region" description="Polar residues" evidence="2">
    <location>
        <begin position="42"/>
        <end position="54"/>
    </location>
</feature>
<proteinExistence type="inferred from homology"/>
<reference evidence="4 5" key="1">
    <citation type="submission" date="2019-02" db="EMBL/GenBank/DDBJ databases">
        <title>Genomic Encyclopedia of Type Strains, Phase IV (KMG-IV): sequencing the most valuable type-strain genomes for metagenomic binning, comparative biology and taxonomic classification.</title>
        <authorList>
            <person name="Goeker M."/>
        </authorList>
    </citation>
    <scope>NUCLEOTIDE SEQUENCE [LARGE SCALE GENOMIC DNA]</scope>
    <source>
        <strain evidence="4 5">DSM 101727</strain>
    </source>
</reference>
<feature type="compositionally biased region" description="Low complexity" evidence="2">
    <location>
        <begin position="369"/>
        <end position="382"/>
    </location>
</feature>
<feature type="compositionally biased region" description="Polar residues" evidence="2">
    <location>
        <begin position="7"/>
        <end position="17"/>
    </location>
</feature>
<feature type="compositionally biased region" description="Polar residues" evidence="2">
    <location>
        <begin position="69"/>
        <end position="95"/>
    </location>
</feature>
<evidence type="ECO:0000256" key="1">
    <source>
        <dbReference type="ARBA" id="ARBA00010652"/>
    </source>
</evidence>
<feature type="region of interest" description="Disordered" evidence="2">
    <location>
        <begin position="1"/>
        <end position="101"/>
    </location>
</feature>
<dbReference type="OrthoDB" id="3691371at2"/>
<dbReference type="RefSeq" id="WP_130342532.1">
    <property type="nucleotide sequence ID" value="NZ_SGWQ01000001.1"/>
</dbReference>
<name>A0A4Q7L5K8_9PSEU</name>
<feature type="compositionally biased region" description="Gly residues" evidence="2">
    <location>
        <begin position="399"/>
        <end position="466"/>
    </location>
</feature>
<dbReference type="Proteomes" id="UP000294257">
    <property type="component" value="Unassembled WGS sequence"/>
</dbReference>
<dbReference type="EMBL" id="SGWQ01000001">
    <property type="protein sequence ID" value="RZS44918.1"/>
    <property type="molecule type" value="Genomic_DNA"/>
</dbReference>
<keyword evidence="5" id="KW-1185">Reference proteome</keyword>
<comment type="similarity">
    <text evidence="1">Belongs to the mycobacterial PPE family.</text>
</comment>
<feature type="domain" description="PPE" evidence="3">
    <location>
        <begin position="114"/>
        <end position="255"/>
    </location>
</feature>
<feature type="compositionally biased region" description="Gly residues" evidence="2">
    <location>
        <begin position="302"/>
        <end position="321"/>
    </location>
</feature>
<dbReference type="SUPFAM" id="SSF140459">
    <property type="entry name" value="PE/PPE dimer-like"/>
    <property type="match status" value="1"/>
</dbReference>
<accession>A0A4Q7L5K8</accession>
<evidence type="ECO:0000259" key="3">
    <source>
        <dbReference type="Pfam" id="PF00823"/>
    </source>
</evidence>
<feature type="region of interest" description="Disordered" evidence="2">
    <location>
        <begin position="261"/>
        <end position="502"/>
    </location>
</feature>
<dbReference type="Pfam" id="PF00823">
    <property type="entry name" value="PPE"/>
    <property type="match status" value="1"/>
</dbReference>
<dbReference type="AlphaFoldDB" id="A0A4Q7L5K8"/>
<sequence length="502" mass="50226">MPEGNTPPANNPGQSGNPAAPAPNTMHAGQGNNYTIVEGEHASTSTELNESARNSFKLDRGGTEPGANKSISQRQQESLARQNQQLTAEAQSTRPAPSLPASNYMAVQHPELKQRINQNVDPSSVRESGDNWITTGNALVDFQTDVKSAITQSETGWRGSAGNQARQYFAEIGTWVGKTGTAANLAGTQMQSQADALQTAKTNMPEPIHYDVNEANTRIRNAPPAEAWNVYYKELDTYNKHVEAHQRAATTMTQYDSALGGTKMPAFTQPPALFSGGGGKESTGRTASTTSSGTGAPTVNRGGPGGSSSGTPGTGSGGGSGTNPPPNVGGNQPGPVVGSGGTGTTDPSLHNPSGPPNVNTGPNIGGGNQNQNLAGAPPMMGPMGPGGMGGDDSERGRGGRGFGPGGSGNRGFGPGGSPAGPGSGAGARPGGMPGAGMAGPGGVAGGRGGGAGRGGMGGMPMGGAGAQGDEDQEHQRPTYLVEADPDALFGTDEKTAPPVIGG</sequence>
<protein>
    <submittedName>
        <fullName evidence="4">PPE family protein</fullName>
    </submittedName>
</protein>